<dbReference type="SUPFAM" id="SSF51905">
    <property type="entry name" value="FAD/NAD(P)-binding domain"/>
    <property type="match status" value="1"/>
</dbReference>
<dbReference type="EMBL" id="BRYA01000534">
    <property type="protein sequence ID" value="GMI21699.1"/>
    <property type="molecule type" value="Genomic_DNA"/>
</dbReference>
<comment type="caution">
    <text evidence="1">The sequence shown here is derived from an EMBL/GenBank/DDBJ whole genome shotgun (WGS) entry which is preliminary data.</text>
</comment>
<organism evidence="1 2">
    <name type="scientific">Triparma columacea</name>
    <dbReference type="NCBI Taxonomy" id="722753"/>
    <lineage>
        <taxon>Eukaryota</taxon>
        <taxon>Sar</taxon>
        <taxon>Stramenopiles</taxon>
        <taxon>Ochrophyta</taxon>
        <taxon>Bolidophyceae</taxon>
        <taxon>Parmales</taxon>
        <taxon>Triparmaceae</taxon>
        <taxon>Triparma</taxon>
    </lineage>
</organism>
<dbReference type="Pfam" id="PF13450">
    <property type="entry name" value="NAD_binding_8"/>
    <property type="match status" value="1"/>
</dbReference>
<keyword evidence="2" id="KW-1185">Reference proteome</keyword>
<accession>A0A9W7FWS1</accession>
<name>A0A9W7FWS1_9STRA</name>
<gene>
    <name evidence="1" type="ORF">TrCOL_g13275</name>
</gene>
<dbReference type="Gene3D" id="3.50.50.60">
    <property type="entry name" value="FAD/NAD(P)-binding domain"/>
    <property type="match status" value="1"/>
</dbReference>
<dbReference type="OrthoDB" id="2161133at2759"/>
<proteinExistence type="predicted"/>
<sequence length="449" mass="48067">MVTNPLKICVVGCGLTGSTTVSRILANCGAVEIDIFDQGYSPGGRLSSRTLNRGTDDEIVVDHGCQFLRSDTTVTNDLLTVWKSLGWLSEWKPRNPLEAETSSLSSSSLPSSFFGFPSKPPFYHPTGPTGNSGISSLVLNQVSSWDERATLSTSTRVTSVTRDPSSPHPWCVTTLNGKNAIHDTANSDMASSPATATSFYDIVVFTDVSSTTFGSWHRASAMGSTSEATSDHQPIPSEFIDSVCARVNSRTPLFSSIIVFDSPLQFDSDAITFAGDDSLWFASRASSKTSSPGAKDAWVLVCTPKFGVDEIKRVPMQTDDGKFIPQDKKYLTSGPCKVMADSFISYLKKQNIPVPSIIQIDGQRWGSAMPGDKTTPPTASSKQTLKGVIYDSSTQVLAPTSLVSSSPPFVSHPEGLYQVGDFMSTYSSGAEAALISALAAADDIKKKIE</sequence>
<dbReference type="AlphaFoldDB" id="A0A9W7FWS1"/>
<reference evidence="2" key="1">
    <citation type="journal article" date="2023" name="Commun. Biol.">
        <title>Genome analysis of Parmales, the sister group of diatoms, reveals the evolutionary specialization of diatoms from phago-mixotrophs to photoautotrophs.</title>
        <authorList>
            <person name="Ban H."/>
            <person name="Sato S."/>
            <person name="Yoshikawa S."/>
            <person name="Yamada K."/>
            <person name="Nakamura Y."/>
            <person name="Ichinomiya M."/>
            <person name="Sato N."/>
            <person name="Blanc-Mathieu R."/>
            <person name="Endo H."/>
            <person name="Kuwata A."/>
            <person name="Ogata H."/>
        </authorList>
    </citation>
    <scope>NUCLEOTIDE SEQUENCE [LARGE SCALE GENOMIC DNA]</scope>
</reference>
<dbReference type="Gene3D" id="3.90.660.10">
    <property type="match status" value="1"/>
</dbReference>
<evidence type="ECO:0000313" key="1">
    <source>
        <dbReference type="EMBL" id="GMI21699.1"/>
    </source>
</evidence>
<dbReference type="InterPro" id="IPR036188">
    <property type="entry name" value="FAD/NAD-bd_sf"/>
</dbReference>
<dbReference type="PANTHER" id="PTHR16128:SF5">
    <property type="entry name" value="FAD_NAD(P)-BINDING OXIDOREDUCTASE FAMILY PROTEIN"/>
    <property type="match status" value="1"/>
</dbReference>
<dbReference type="PANTHER" id="PTHR16128">
    <property type="entry name" value="FAD/NAD(P)-BINDING OXIDOREDUCTASE FAMILY PROTEIN"/>
    <property type="match status" value="1"/>
</dbReference>
<protein>
    <submittedName>
        <fullName evidence="1">Uncharacterized protein</fullName>
    </submittedName>
</protein>
<dbReference type="Proteomes" id="UP001165065">
    <property type="component" value="Unassembled WGS sequence"/>
</dbReference>
<evidence type="ECO:0000313" key="2">
    <source>
        <dbReference type="Proteomes" id="UP001165065"/>
    </source>
</evidence>